<dbReference type="OMA" id="WKHGSNG"/>
<evidence type="ECO:0000313" key="4">
    <source>
        <dbReference type="EMBL" id="EHK23356.1"/>
    </source>
</evidence>
<dbReference type="eggNOG" id="ENOG502RR5M">
    <property type="taxonomic scope" value="Eukaryota"/>
</dbReference>
<dbReference type="GeneID" id="25791495"/>
<dbReference type="RefSeq" id="XP_013957587.1">
    <property type="nucleotide sequence ID" value="XM_014102112.1"/>
</dbReference>
<dbReference type="InterPro" id="IPR022210">
    <property type="entry name" value="TF_GCR1-like"/>
</dbReference>
<dbReference type="InParanoid" id="G9MNA0"/>
<name>G9MNA0_HYPVG</name>
<evidence type="ECO:0000259" key="3">
    <source>
        <dbReference type="Pfam" id="PF12550"/>
    </source>
</evidence>
<dbReference type="Pfam" id="PF12550">
    <property type="entry name" value="GCR1_C"/>
    <property type="match status" value="1"/>
</dbReference>
<dbReference type="Proteomes" id="UP000007115">
    <property type="component" value="Unassembled WGS sequence"/>
</dbReference>
<feature type="compositionally biased region" description="Basic residues" evidence="2">
    <location>
        <begin position="396"/>
        <end position="407"/>
    </location>
</feature>
<dbReference type="VEuPathDB" id="FungiDB:TRIVIDRAFT_220629"/>
<feature type="region of interest" description="Disordered" evidence="2">
    <location>
        <begin position="190"/>
        <end position="430"/>
    </location>
</feature>
<dbReference type="EMBL" id="ABDF02000005">
    <property type="protein sequence ID" value="EHK23356.1"/>
    <property type="molecule type" value="Genomic_DNA"/>
</dbReference>
<feature type="coiled-coil region" evidence="1">
    <location>
        <begin position="128"/>
        <end position="155"/>
    </location>
</feature>
<feature type="compositionally biased region" description="Low complexity" evidence="2">
    <location>
        <begin position="341"/>
        <end position="352"/>
    </location>
</feature>
<dbReference type="AlphaFoldDB" id="G9MNA0"/>
<evidence type="ECO:0000256" key="1">
    <source>
        <dbReference type="SAM" id="Coils"/>
    </source>
</evidence>
<dbReference type="HOGENOM" id="CLU_487494_0_0_1"/>
<protein>
    <recommendedName>
        <fullName evidence="3">Transcription activator GCR1-like domain-containing protein</fullName>
    </recommendedName>
</protein>
<comment type="caution">
    <text evidence="4">The sequence shown here is derived from an EMBL/GenBank/DDBJ whole genome shotgun (WGS) entry which is preliminary data.</text>
</comment>
<organism evidence="4 5">
    <name type="scientific">Hypocrea virens (strain Gv29-8 / FGSC 10586)</name>
    <name type="common">Gliocladium virens</name>
    <name type="synonym">Trichoderma virens</name>
    <dbReference type="NCBI Taxonomy" id="413071"/>
    <lineage>
        <taxon>Eukaryota</taxon>
        <taxon>Fungi</taxon>
        <taxon>Dikarya</taxon>
        <taxon>Ascomycota</taxon>
        <taxon>Pezizomycotina</taxon>
        <taxon>Sordariomycetes</taxon>
        <taxon>Hypocreomycetidae</taxon>
        <taxon>Hypocreales</taxon>
        <taxon>Hypocreaceae</taxon>
        <taxon>Trichoderma</taxon>
    </lineage>
</organism>
<feature type="region of interest" description="Disordered" evidence="2">
    <location>
        <begin position="51"/>
        <end position="74"/>
    </location>
</feature>
<feature type="compositionally biased region" description="Basic and acidic residues" evidence="2">
    <location>
        <begin position="288"/>
        <end position="300"/>
    </location>
</feature>
<keyword evidence="1" id="KW-0175">Coiled coil</keyword>
<evidence type="ECO:0000256" key="2">
    <source>
        <dbReference type="SAM" id="MobiDB-lite"/>
    </source>
</evidence>
<gene>
    <name evidence="4" type="ORF">TRIVIDRAFT_220629</name>
</gene>
<feature type="compositionally biased region" description="Acidic residues" evidence="2">
    <location>
        <begin position="369"/>
        <end position="389"/>
    </location>
</feature>
<evidence type="ECO:0000313" key="5">
    <source>
        <dbReference type="Proteomes" id="UP000007115"/>
    </source>
</evidence>
<proteinExistence type="predicted"/>
<reference evidence="4 5" key="1">
    <citation type="journal article" date="2011" name="Genome Biol.">
        <title>Comparative genome sequence analysis underscores mycoparasitism as the ancestral life style of Trichoderma.</title>
        <authorList>
            <person name="Kubicek C.P."/>
            <person name="Herrera-Estrella A."/>
            <person name="Seidl-Seiboth V."/>
            <person name="Martinez D.A."/>
            <person name="Druzhinina I.S."/>
            <person name="Thon M."/>
            <person name="Zeilinger S."/>
            <person name="Casas-Flores S."/>
            <person name="Horwitz B.A."/>
            <person name="Mukherjee P.K."/>
            <person name="Mukherjee M."/>
            <person name="Kredics L."/>
            <person name="Alcaraz L.D."/>
            <person name="Aerts A."/>
            <person name="Antal Z."/>
            <person name="Atanasova L."/>
            <person name="Cervantes-Badillo M.G."/>
            <person name="Challacombe J."/>
            <person name="Chertkov O."/>
            <person name="McCluskey K."/>
            <person name="Coulpier F."/>
            <person name="Deshpande N."/>
            <person name="von Doehren H."/>
            <person name="Ebbole D.J."/>
            <person name="Esquivel-Naranjo E.U."/>
            <person name="Fekete E."/>
            <person name="Flipphi M."/>
            <person name="Glaser F."/>
            <person name="Gomez-Rodriguez E.Y."/>
            <person name="Gruber S."/>
            <person name="Han C."/>
            <person name="Henrissat B."/>
            <person name="Hermosa R."/>
            <person name="Hernandez-Onate M."/>
            <person name="Karaffa L."/>
            <person name="Kosti I."/>
            <person name="Le Crom S."/>
            <person name="Lindquist E."/>
            <person name="Lucas S."/>
            <person name="Luebeck M."/>
            <person name="Luebeck P.S."/>
            <person name="Margeot A."/>
            <person name="Metz B."/>
            <person name="Misra M."/>
            <person name="Nevalainen H."/>
            <person name="Omann M."/>
            <person name="Packer N."/>
            <person name="Perrone G."/>
            <person name="Uresti-Rivera E.E."/>
            <person name="Salamov A."/>
            <person name="Schmoll M."/>
            <person name="Seiboth B."/>
            <person name="Shapiro H."/>
            <person name="Sukno S."/>
            <person name="Tamayo-Ramos J.A."/>
            <person name="Tisch D."/>
            <person name="Wiest A."/>
            <person name="Wilkinson H.H."/>
            <person name="Zhang M."/>
            <person name="Coutinho P.M."/>
            <person name="Kenerley C.M."/>
            <person name="Monte E."/>
            <person name="Baker S.E."/>
            <person name="Grigoriev I.V."/>
        </authorList>
    </citation>
    <scope>NUCLEOTIDE SEQUENCE [LARGE SCALE GENOMIC DNA]</scope>
    <source>
        <strain evidence="5">Gv29-8 / FGSC 10586</strain>
    </source>
</reference>
<dbReference type="STRING" id="413071.G9MNA0"/>
<dbReference type="OrthoDB" id="428577at2759"/>
<keyword evidence="5" id="KW-1185">Reference proteome</keyword>
<feature type="compositionally biased region" description="Low complexity" evidence="2">
    <location>
        <begin position="19"/>
        <end position="33"/>
    </location>
</feature>
<sequence>MSSNELERRQKSHVPDVVSNQFSSSPSSCSGLPKISLALRTHRTLNTAPSVYFSESSTPAPEGVPGDPPGADSVGLLGRANSYLSSETSIGLILGNKEDKTRRMEGLETLEVPMELAETVINMHTLYAAEMNTLKDTLKKEMRLLKQQNDELERRLDMQYGILWQTKEFMQNIRNGSFGGVDGGDLPTLFEERDDDDDDDVRMRSVDMEVPPTPDTDREPIRSTGRKVTKRKPTIGNSGVRKAKKRQTTARRALVEDKTLRSKNSADAMDLQQQEGLGSETLQEEEVNQEREDDGGRADDEKEDEDEDGLKILAGARRLRAVVRKSLWTAINDPPRDDNPPDLNDPSENNNDSDTDYCPSPSPPASEFSPEDEHADEPEDEPEPEPEPEPELRPAPKPRRRPGKRAQKPTPIKSVPGKPRYSVSRSSIPRYHTLPDGGRFHFRRMSKGTTVLSIWNQYKFGDRENPPIELLETTYGTEWRKRTTPENDRHYKYISNYINVRLKIIRYLERIIEVKKIEPEDACKSLGKIADGHIHGFLDSLTQGKDPFDVLPVASTSYT</sequence>
<accession>G9MNA0</accession>
<feature type="domain" description="Transcription activator GCR1-like" evidence="3">
    <location>
        <begin position="447"/>
        <end position="528"/>
    </location>
</feature>
<feature type="region of interest" description="Disordered" evidence="2">
    <location>
        <begin position="1"/>
        <end position="33"/>
    </location>
</feature>
<feature type="compositionally biased region" description="Basic residues" evidence="2">
    <location>
        <begin position="224"/>
        <end position="233"/>
    </location>
</feature>